<dbReference type="PROSITE" id="PS00941">
    <property type="entry name" value="CARBOXYLESTERASE_B_2"/>
    <property type="match status" value="1"/>
</dbReference>
<evidence type="ECO:0000256" key="1">
    <source>
        <dbReference type="ARBA" id="ARBA00005964"/>
    </source>
</evidence>
<protein>
    <recommendedName>
        <fullName evidence="3">Carboxylic ester hydrolase</fullName>
        <ecNumber evidence="3">3.1.1.-</ecNumber>
    </recommendedName>
</protein>
<dbReference type="InterPro" id="IPR050309">
    <property type="entry name" value="Type-B_Carboxylest/Lipase"/>
</dbReference>
<dbReference type="Gene3D" id="3.40.50.1820">
    <property type="entry name" value="alpha/beta hydrolase"/>
    <property type="match status" value="1"/>
</dbReference>
<dbReference type="PROSITE" id="PS00122">
    <property type="entry name" value="CARBOXYLESTERASE_B_1"/>
    <property type="match status" value="1"/>
</dbReference>
<feature type="signal peptide" evidence="3">
    <location>
        <begin position="1"/>
        <end position="17"/>
    </location>
</feature>
<keyword evidence="3" id="KW-0732">Signal</keyword>
<evidence type="ECO:0000313" key="6">
    <source>
        <dbReference type="Proteomes" id="UP000216147"/>
    </source>
</evidence>
<keyword evidence="2 3" id="KW-0378">Hydrolase</keyword>
<dbReference type="AlphaFoldDB" id="A0A258HMT5"/>
<dbReference type="Pfam" id="PF00135">
    <property type="entry name" value="COesterase"/>
    <property type="match status" value="1"/>
</dbReference>
<dbReference type="GO" id="GO:0016787">
    <property type="term" value="F:hydrolase activity"/>
    <property type="evidence" value="ECO:0007669"/>
    <property type="project" value="UniProtKB-KW"/>
</dbReference>
<dbReference type="Proteomes" id="UP000216147">
    <property type="component" value="Unassembled WGS sequence"/>
</dbReference>
<feature type="chain" id="PRO_5011821334" description="Carboxylic ester hydrolase" evidence="3">
    <location>
        <begin position="18"/>
        <end position="546"/>
    </location>
</feature>
<name>A0A258HMT5_9CAUL</name>
<dbReference type="InterPro" id="IPR029058">
    <property type="entry name" value="AB_hydrolase_fold"/>
</dbReference>
<accession>A0A258HMT5</accession>
<dbReference type="InterPro" id="IPR019819">
    <property type="entry name" value="Carboxylesterase_B_CS"/>
</dbReference>
<comment type="similarity">
    <text evidence="1 3">Belongs to the type-B carboxylesterase/lipase family.</text>
</comment>
<comment type="caution">
    <text evidence="5">The sequence shown here is derived from an EMBL/GenBank/DDBJ whole genome shotgun (WGS) entry which is preliminary data.</text>
</comment>
<dbReference type="EC" id="3.1.1.-" evidence="3"/>
<dbReference type="EMBL" id="NCEQ01000004">
    <property type="protein sequence ID" value="OYX57897.1"/>
    <property type="molecule type" value="Genomic_DNA"/>
</dbReference>
<organism evidence="5 6">
    <name type="scientific">Brevundimonas subvibrioides</name>
    <dbReference type="NCBI Taxonomy" id="74313"/>
    <lineage>
        <taxon>Bacteria</taxon>
        <taxon>Pseudomonadati</taxon>
        <taxon>Pseudomonadota</taxon>
        <taxon>Alphaproteobacteria</taxon>
        <taxon>Caulobacterales</taxon>
        <taxon>Caulobacteraceae</taxon>
        <taxon>Brevundimonas</taxon>
    </lineage>
</organism>
<evidence type="ECO:0000256" key="2">
    <source>
        <dbReference type="ARBA" id="ARBA00022801"/>
    </source>
</evidence>
<dbReference type="InterPro" id="IPR002018">
    <property type="entry name" value="CarbesteraseB"/>
</dbReference>
<reference evidence="5 6" key="1">
    <citation type="submission" date="2017-03" db="EMBL/GenBank/DDBJ databases">
        <title>Lifting the veil on microbial sulfur biogeochemistry in mining wastewaters.</title>
        <authorList>
            <person name="Kantor R.S."/>
            <person name="Colenbrander Nelson T."/>
            <person name="Marshall S."/>
            <person name="Bennett D."/>
            <person name="Apte S."/>
            <person name="Camacho D."/>
            <person name="Thomas B.C."/>
            <person name="Warren L.A."/>
            <person name="Banfield J.F."/>
        </authorList>
    </citation>
    <scope>NUCLEOTIDE SEQUENCE [LARGE SCALE GENOMIC DNA]</scope>
    <source>
        <strain evidence="5">32-68-21</strain>
    </source>
</reference>
<proteinExistence type="inferred from homology"/>
<dbReference type="SUPFAM" id="SSF53474">
    <property type="entry name" value="alpha/beta-Hydrolases"/>
    <property type="match status" value="1"/>
</dbReference>
<dbReference type="PANTHER" id="PTHR11559">
    <property type="entry name" value="CARBOXYLESTERASE"/>
    <property type="match status" value="1"/>
</dbReference>
<gene>
    <name evidence="5" type="ORF">B7Y86_05235</name>
</gene>
<sequence>MAVAIILASGLSAPVIAQVRAGDIETDPLSVTGGLIAGSVSASGIRSYLGVPFAAPPVRDLRWRPPIPAPAWSGVRQAVAYPPMCPQGMRGPGQNHYFGAEPTSEDCLYVNIWSPPAAPQASPRPVVVWIYGGAFSGGSASMMWARGEHLAEKGVISISLNYRLGALGFMAHPELSTESGRGASGNYGFMDQVAALKWVQDNVAAFGGDPANVTVIGQSAGSMSISALQASPLAAGLFHRAIGLSGNVVGSGATSLRSAQSAEAAGTALQAELGVSSVAEMRRLPADRIVGVRGIRTGPSIDGYFMPRAPREIYEAGEANDVALFIGFTRDEAFSPLSSGDDAAAYEAMVRRTYPEQADEVLLAYPADANWARNARDAARDISLGLSTRDWAAMQATPGRQPAFAYMFSRVHPYSEGVSFIDHDPSTVGAYHAGDIVYWFGNLDAFNAFRTTRDWSAADRALSDTMSSMIVAFASTGDPSVPGASAPRYDPADERLVELGDHVGAIAWPGRDNFRMISTLRAAAPVPVPTAPAPPGGPSANLGPRF</sequence>
<feature type="domain" description="Carboxylesterase type B" evidence="4">
    <location>
        <begin position="32"/>
        <end position="490"/>
    </location>
</feature>
<evidence type="ECO:0000313" key="5">
    <source>
        <dbReference type="EMBL" id="OYX57897.1"/>
    </source>
</evidence>
<evidence type="ECO:0000256" key="3">
    <source>
        <dbReference type="RuleBase" id="RU361235"/>
    </source>
</evidence>
<evidence type="ECO:0000259" key="4">
    <source>
        <dbReference type="Pfam" id="PF00135"/>
    </source>
</evidence>
<dbReference type="InterPro" id="IPR019826">
    <property type="entry name" value="Carboxylesterase_B_AS"/>
</dbReference>